<dbReference type="EC" id="3.6.3.12" evidence="12"/>
<proteinExistence type="predicted"/>
<dbReference type="RefSeq" id="WP_035389887.1">
    <property type="nucleotide sequence ID" value="NZ_JQKF01000017.1"/>
</dbReference>
<evidence type="ECO:0000256" key="10">
    <source>
        <dbReference type="ARBA" id="ARBA00023136"/>
    </source>
</evidence>
<dbReference type="OrthoDB" id="9788285at2"/>
<keyword evidence="9" id="KW-0406">Ion transport</keyword>
<evidence type="ECO:0000256" key="4">
    <source>
        <dbReference type="ARBA" id="ARBA00022692"/>
    </source>
</evidence>
<evidence type="ECO:0000256" key="3">
    <source>
        <dbReference type="ARBA" id="ARBA00022538"/>
    </source>
</evidence>
<dbReference type="Pfam" id="PF02669">
    <property type="entry name" value="KdpC"/>
    <property type="match status" value="1"/>
</dbReference>
<dbReference type="EMBL" id="JXUW01000016">
    <property type="protein sequence ID" value="KJE76429.1"/>
    <property type="molecule type" value="Genomic_DNA"/>
</dbReference>
<keyword evidence="4" id="KW-0812">Transmembrane</keyword>
<keyword evidence="3" id="KW-0633">Potassium transport</keyword>
<name>A0A0D8FTZ4_9ACTN</name>
<evidence type="ECO:0000256" key="1">
    <source>
        <dbReference type="ARBA" id="ARBA00022448"/>
    </source>
</evidence>
<comment type="caution">
    <text evidence="12">The sequence shown here is derived from an EMBL/GenBank/DDBJ whole genome shotgun (WGS) entry which is preliminary data.</text>
</comment>
<keyword evidence="6" id="KW-0067">ATP-binding</keyword>
<dbReference type="GeneID" id="78372938"/>
<gene>
    <name evidence="12" type="primary">kdpC2</name>
    <name evidence="12" type="ORF">FEAC_17910</name>
</gene>
<organism evidence="12 13">
    <name type="scientific">Ferrimicrobium acidiphilum DSM 19497</name>
    <dbReference type="NCBI Taxonomy" id="1121877"/>
    <lineage>
        <taxon>Bacteria</taxon>
        <taxon>Bacillati</taxon>
        <taxon>Actinomycetota</taxon>
        <taxon>Acidimicrobiia</taxon>
        <taxon>Acidimicrobiales</taxon>
        <taxon>Acidimicrobiaceae</taxon>
        <taxon>Ferrimicrobium</taxon>
    </lineage>
</organism>
<evidence type="ECO:0000256" key="5">
    <source>
        <dbReference type="ARBA" id="ARBA00022741"/>
    </source>
</evidence>
<dbReference type="GO" id="GO:0016787">
    <property type="term" value="F:hydrolase activity"/>
    <property type="evidence" value="ECO:0007669"/>
    <property type="project" value="UniProtKB-KW"/>
</dbReference>
<evidence type="ECO:0000313" key="13">
    <source>
        <dbReference type="Proteomes" id="UP000032336"/>
    </source>
</evidence>
<reference evidence="12 13" key="1">
    <citation type="submission" date="2015-01" db="EMBL/GenBank/DDBJ databases">
        <title>Draft genome of the acidophilic iron oxidizer Ferrimicrobium acidiphilum strain T23.</title>
        <authorList>
            <person name="Poehlein A."/>
            <person name="Eisen S."/>
            <person name="Schloemann M."/>
            <person name="Johnson B.D."/>
            <person name="Daniel R."/>
            <person name="Muehling M."/>
        </authorList>
    </citation>
    <scope>NUCLEOTIDE SEQUENCE [LARGE SCALE GENOMIC DNA]</scope>
    <source>
        <strain evidence="12 13">T23</strain>
    </source>
</reference>
<evidence type="ECO:0000256" key="7">
    <source>
        <dbReference type="ARBA" id="ARBA00022958"/>
    </source>
</evidence>
<dbReference type="AlphaFoldDB" id="A0A0D8FTZ4"/>
<sequence>MLTQIRRSIILAIFFAIVVGLAYPLVETGLANVLFPSQAKGSITQYGSTEIGQHWTGTHWFHGRPDSDNDTATGGTNLGPRSKQLLQNTKALVAFWHAQGVNPTQELVTTSGSQVDPDISQQSAIVQIPMIHRSTGISSQRLLQLIKSQTTGPQYGIFGDSYVNVLSLNRALAAIEHH</sequence>
<evidence type="ECO:0000256" key="8">
    <source>
        <dbReference type="ARBA" id="ARBA00022989"/>
    </source>
</evidence>
<dbReference type="PANTHER" id="PTHR30042">
    <property type="entry name" value="POTASSIUM-TRANSPORTING ATPASE C CHAIN"/>
    <property type="match status" value="1"/>
</dbReference>
<evidence type="ECO:0000256" key="11">
    <source>
        <dbReference type="SAM" id="MobiDB-lite"/>
    </source>
</evidence>
<evidence type="ECO:0000256" key="2">
    <source>
        <dbReference type="ARBA" id="ARBA00022475"/>
    </source>
</evidence>
<evidence type="ECO:0000256" key="6">
    <source>
        <dbReference type="ARBA" id="ARBA00022840"/>
    </source>
</evidence>
<protein>
    <submittedName>
        <fullName evidence="12">Potassium-transporting ATPase C chain</fullName>
        <ecNumber evidence="12">3.6.3.12</ecNumber>
    </submittedName>
</protein>
<keyword evidence="10" id="KW-0472">Membrane</keyword>
<keyword evidence="8" id="KW-1133">Transmembrane helix</keyword>
<dbReference type="PIRSF" id="PIRSF001296">
    <property type="entry name" value="K_ATPase_KdpC"/>
    <property type="match status" value="1"/>
</dbReference>
<accession>A0A0D8FTZ4</accession>
<keyword evidence="5" id="KW-0547">Nucleotide-binding</keyword>
<keyword evidence="13" id="KW-1185">Reference proteome</keyword>
<keyword evidence="7" id="KW-0630">Potassium</keyword>
<feature type="region of interest" description="Disordered" evidence="11">
    <location>
        <begin position="61"/>
        <end position="80"/>
    </location>
</feature>
<dbReference type="PANTHER" id="PTHR30042:SF2">
    <property type="entry name" value="POTASSIUM-TRANSPORTING ATPASE KDPC SUBUNIT"/>
    <property type="match status" value="1"/>
</dbReference>
<dbReference type="GO" id="GO:0008556">
    <property type="term" value="F:P-type potassium transmembrane transporter activity"/>
    <property type="evidence" value="ECO:0007669"/>
    <property type="project" value="InterPro"/>
</dbReference>
<keyword evidence="1" id="KW-0813">Transport</keyword>
<dbReference type="InterPro" id="IPR003820">
    <property type="entry name" value="KdpC"/>
</dbReference>
<dbReference type="Proteomes" id="UP000032336">
    <property type="component" value="Unassembled WGS sequence"/>
</dbReference>
<dbReference type="GO" id="GO:0005524">
    <property type="term" value="F:ATP binding"/>
    <property type="evidence" value="ECO:0007669"/>
    <property type="project" value="UniProtKB-KW"/>
</dbReference>
<evidence type="ECO:0000313" key="12">
    <source>
        <dbReference type="EMBL" id="KJE76429.1"/>
    </source>
</evidence>
<dbReference type="eggNOG" id="COG2156">
    <property type="taxonomic scope" value="Bacteria"/>
</dbReference>
<keyword evidence="2" id="KW-1003">Cell membrane</keyword>
<keyword evidence="12" id="KW-0378">Hydrolase</keyword>
<evidence type="ECO:0000256" key="9">
    <source>
        <dbReference type="ARBA" id="ARBA00023065"/>
    </source>
</evidence>
<dbReference type="STRING" id="1121877.FEAC_17910"/>
<dbReference type="GO" id="GO:0016020">
    <property type="term" value="C:membrane"/>
    <property type="evidence" value="ECO:0007669"/>
    <property type="project" value="InterPro"/>
</dbReference>